<keyword evidence="1" id="KW-0560">Oxidoreductase</keyword>
<evidence type="ECO:0000256" key="2">
    <source>
        <dbReference type="ARBA" id="ARBA00023445"/>
    </source>
</evidence>
<dbReference type="SUPFAM" id="SSF51735">
    <property type="entry name" value="NAD(P)-binding Rossmann-fold domains"/>
    <property type="match status" value="1"/>
</dbReference>
<dbReference type="Gene3D" id="3.40.50.720">
    <property type="entry name" value="NAD(P)-binding Rossmann-like Domain"/>
    <property type="match status" value="1"/>
</dbReference>
<keyword evidence="3" id="KW-0812">Transmembrane</keyword>
<keyword evidence="3" id="KW-0472">Membrane</keyword>
<dbReference type="OrthoDB" id="9778052at2"/>
<keyword evidence="6" id="KW-1185">Reference proteome</keyword>
<evidence type="ECO:0000256" key="3">
    <source>
        <dbReference type="SAM" id="Phobius"/>
    </source>
</evidence>
<proteinExistence type="inferred from homology"/>
<name>A0A4T3F5N5_9SPHN</name>
<feature type="domain" description="NAD-dependent epimerase/dehydratase" evidence="4">
    <location>
        <begin position="6"/>
        <end position="243"/>
    </location>
</feature>
<evidence type="ECO:0000313" key="6">
    <source>
        <dbReference type="Proteomes" id="UP000309389"/>
    </source>
</evidence>
<dbReference type="InterPro" id="IPR036291">
    <property type="entry name" value="NAD(P)-bd_dom_sf"/>
</dbReference>
<feature type="transmembrane region" description="Helical" evidence="3">
    <location>
        <begin position="6"/>
        <end position="25"/>
    </location>
</feature>
<evidence type="ECO:0000256" key="1">
    <source>
        <dbReference type="ARBA" id="ARBA00023002"/>
    </source>
</evidence>
<dbReference type="AlphaFoldDB" id="A0A4T3F5N5"/>
<dbReference type="RefSeq" id="WP_136691451.1">
    <property type="nucleotide sequence ID" value="NZ_SSHH01000001.1"/>
</dbReference>
<organism evidence="5 6">
    <name type="scientific">Alteraurantiacibacter aquimixticola</name>
    <dbReference type="NCBI Taxonomy" id="2489173"/>
    <lineage>
        <taxon>Bacteria</taxon>
        <taxon>Pseudomonadati</taxon>
        <taxon>Pseudomonadota</taxon>
        <taxon>Alphaproteobacteria</taxon>
        <taxon>Sphingomonadales</taxon>
        <taxon>Erythrobacteraceae</taxon>
        <taxon>Alteraurantiacibacter</taxon>
    </lineage>
</organism>
<dbReference type="InterPro" id="IPR050425">
    <property type="entry name" value="NAD(P)_dehydrat-like"/>
</dbReference>
<accession>A0A4T3F5N5</accession>
<dbReference type="Pfam" id="PF01370">
    <property type="entry name" value="Epimerase"/>
    <property type="match status" value="1"/>
</dbReference>
<comment type="similarity">
    <text evidence="2">Belongs to the NAD(P)-dependent epimerase/dehydratase family. Dihydroflavonol-4-reductase subfamily.</text>
</comment>
<dbReference type="EMBL" id="SSHH01000001">
    <property type="protein sequence ID" value="TIX50932.1"/>
    <property type="molecule type" value="Genomic_DNA"/>
</dbReference>
<dbReference type="FunFam" id="3.40.50.720:FF:000336">
    <property type="entry name" value="Aldehyde reductase"/>
    <property type="match status" value="1"/>
</dbReference>
<evidence type="ECO:0000259" key="4">
    <source>
        <dbReference type="Pfam" id="PF01370"/>
    </source>
</evidence>
<gene>
    <name evidence="5" type="ORF">E5222_00095</name>
</gene>
<protein>
    <submittedName>
        <fullName evidence="5">NAD-dependent epimerase/dehydratase family protein</fullName>
    </submittedName>
</protein>
<dbReference type="GO" id="GO:0016616">
    <property type="term" value="F:oxidoreductase activity, acting on the CH-OH group of donors, NAD or NADP as acceptor"/>
    <property type="evidence" value="ECO:0007669"/>
    <property type="project" value="TreeGrafter"/>
</dbReference>
<dbReference type="PANTHER" id="PTHR10366:SF564">
    <property type="entry name" value="STEROL-4-ALPHA-CARBOXYLATE 3-DEHYDROGENASE, DECARBOXYLATING"/>
    <property type="match status" value="1"/>
</dbReference>
<evidence type="ECO:0000313" key="5">
    <source>
        <dbReference type="EMBL" id="TIX50932.1"/>
    </source>
</evidence>
<sequence>MNTQSVLVTGGTGFIGGWAIVALLSRGYHVRTTIRSADKEAWLRAQIATQIDADDRLSFALADLTDDTGWDSAVAGCDYVLHVAAPVGVKGARDPDDLIIPTRDGALRVLRASCRAGVKRIVLTSAVEACRPPMSSPDSVGDETRWTDPKDKRLGPYRLAKTLAERAAWDFMRNQAGATTLTTILPAAVLGPVFSADYAHALRLIQGMLTGQMPGIPRAGFCAVDVRDVVDLHILAMIAPEAAGERFIAASDWVWMSDMAEILRWTLGDDAQKVPKRKLPNFLVRLAALRDPSARFLVPLLGRKHEFTSAKAQEYLGWKPRSAKTTIIDTARSAIAVGTA</sequence>
<dbReference type="Proteomes" id="UP000309389">
    <property type="component" value="Unassembled WGS sequence"/>
</dbReference>
<dbReference type="InterPro" id="IPR001509">
    <property type="entry name" value="Epimerase_deHydtase"/>
</dbReference>
<comment type="caution">
    <text evidence="5">The sequence shown here is derived from an EMBL/GenBank/DDBJ whole genome shotgun (WGS) entry which is preliminary data.</text>
</comment>
<dbReference type="PANTHER" id="PTHR10366">
    <property type="entry name" value="NAD DEPENDENT EPIMERASE/DEHYDRATASE"/>
    <property type="match status" value="1"/>
</dbReference>
<keyword evidence="3" id="KW-1133">Transmembrane helix</keyword>
<reference evidence="5 6" key="1">
    <citation type="submission" date="2019-04" db="EMBL/GenBank/DDBJ databases">
        <title>Altererythrobacter aquimixticola sp. nov., isolated from sediment of junction between the ocean and a freshwater spring.</title>
        <authorList>
            <person name="Yoon J.-H."/>
        </authorList>
    </citation>
    <scope>NUCLEOTIDE SEQUENCE [LARGE SCALE GENOMIC DNA]</scope>
    <source>
        <strain evidence="5 6">SSKS-13</strain>
    </source>
</reference>